<dbReference type="OrthoDB" id="5946236at2759"/>
<sequence length="240" mass="26774">MTDLRKHPLPIVVKGNQSFGGAGTWVLTSEEDRENFIDDLMTGGLLRKLLSYITASNEHLNLGKVVIQEVVHDPVRDVGLNFFVKADGTSEFLAASEQMIDRVSSAWIGSTIDYSEQDKWRKDLEPRMNQIGSWLHEHAYVGPAGADILETKSGERLIVDLNVRTTGSLCLSLLSKHFTSRGLNAASSFSITVEQDRDQFIDTWRDKFKEGRFIIVAWYHEASLGQSYANVVIGAEDQAA</sequence>
<evidence type="ECO:0000313" key="1">
    <source>
        <dbReference type="EMBL" id="EME80264.1"/>
    </source>
</evidence>
<protein>
    <recommendedName>
        <fullName evidence="3">ATP-grasp domain-containing protein</fullName>
    </recommendedName>
</protein>
<dbReference type="eggNOG" id="ENOG502SATC">
    <property type="taxonomic scope" value="Eukaryota"/>
</dbReference>
<dbReference type="STRING" id="383855.M2ZMH1"/>
<dbReference type="GeneID" id="19337583"/>
<dbReference type="Gene3D" id="3.30.470.20">
    <property type="entry name" value="ATP-grasp fold, B domain"/>
    <property type="match status" value="1"/>
</dbReference>
<proteinExistence type="predicted"/>
<evidence type="ECO:0000313" key="2">
    <source>
        <dbReference type="Proteomes" id="UP000016932"/>
    </source>
</evidence>
<reference evidence="1 2" key="1">
    <citation type="journal article" date="2012" name="PLoS Pathog.">
        <title>Diverse lifestyles and strategies of plant pathogenesis encoded in the genomes of eighteen Dothideomycetes fungi.</title>
        <authorList>
            <person name="Ohm R.A."/>
            <person name="Feau N."/>
            <person name="Henrissat B."/>
            <person name="Schoch C.L."/>
            <person name="Horwitz B.A."/>
            <person name="Barry K.W."/>
            <person name="Condon B.J."/>
            <person name="Copeland A.C."/>
            <person name="Dhillon B."/>
            <person name="Glaser F."/>
            <person name="Hesse C.N."/>
            <person name="Kosti I."/>
            <person name="LaButti K."/>
            <person name="Lindquist E.A."/>
            <person name="Lucas S."/>
            <person name="Salamov A.A."/>
            <person name="Bradshaw R.E."/>
            <person name="Ciuffetti L."/>
            <person name="Hamelin R.C."/>
            <person name="Kema G.H.J."/>
            <person name="Lawrence C."/>
            <person name="Scott J.A."/>
            <person name="Spatafora J.W."/>
            <person name="Turgeon B.G."/>
            <person name="de Wit P.J.G.M."/>
            <person name="Zhong S."/>
            <person name="Goodwin S.B."/>
            <person name="Grigoriev I.V."/>
        </authorList>
    </citation>
    <scope>NUCLEOTIDE SEQUENCE [LARGE SCALE GENOMIC DNA]</scope>
    <source>
        <strain evidence="1 2">CIRAD86</strain>
    </source>
</reference>
<dbReference type="AlphaFoldDB" id="M2ZMH1"/>
<dbReference type="HOGENOM" id="CLU_042176_0_0_1"/>
<organism evidence="1 2">
    <name type="scientific">Pseudocercospora fijiensis (strain CIRAD86)</name>
    <name type="common">Black leaf streak disease fungus</name>
    <name type="synonym">Mycosphaerella fijiensis</name>
    <dbReference type="NCBI Taxonomy" id="383855"/>
    <lineage>
        <taxon>Eukaryota</taxon>
        <taxon>Fungi</taxon>
        <taxon>Dikarya</taxon>
        <taxon>Ascomycota</taxon>
        <taxon>Pezizomycotina</taxon>
        <taxon>Dothideomycetes</taxon>
        <taxon>Dothideomycetidae</taxon>
        <taxon>Mycosphaerellales</taxon>
        <taxon>Mycosphaerellaceae</taxon>
        <taxon>Pseudocercospora</taxon>
    </lineage>
</organism>
<dbReference type="InterPro" id="IPR053269">
    <property type="entry name" value="Asp-Met_ligase"/>
</dbReference>
<dbReference type="Proteomes" id="UP000016932">
    <property type="component" value="Unassembled WGS sequence"/>
</dbReference>
<dbReference type="PANTHER" id="PTHR37018:SF1">
    <property type="entry name" value="CULTURE SPECIFIC PROTEIN, PUTATIVE (AFU_ORTHOLOGUE AFUA_2G00130)-RELATED"/>
    <property type="match status" value="1"/>
</dbReference>
<dbReference type="SUPFAM" id="SSF56059">
    <property type="entry name" value="Glutathione synthetase ATP-binding domain-like"/>
    <property type="match status" value="1"/>
</dbReference>
<evidence type="ECO:0008006" key="3">
    <source>
        <dbReference type="Google" id="ProtNLM"/>
    </source>
</evidence>
<gene>
    <name evidence="1" type="ORF">MYCFIDRAFT_212015</name>
</gene>
<dbReference type="KEGG" id="pfj:MYCFIDRAFT_212015"/>
<dbReference type="RefSeq" id="XP_007929262.1">
    <property type="nucleotide sequence ID" value="XM_007931071.1"/>
</dbReference>
<dbReference type="VEuPathDB" id="FungiDB:MYCFIDRAFT_212015"/>
<accession>M2ZMH1</accession>
<keyword evidence="2" id="KW-1185">Reference proteome</keyword>
<name>M2ZMH1_PSEFD</name>
<dbReference type="EMBL" id="KB446561">
    <property type="protein sequence ID" value="EME80264.1"/>
    <property type="molecule type" value="Genomic_DNA"/>
</dbReference>
<dbReference type="PANTHER" id="PTHR37018">
    <property type="entry name" value="CULTURE SPECIFIC PROTEIN, PUTATIVE (AFU_ORTHOLOGUE AFUA_2G00130)-RELATED"/>
    <property type="match status" value="1"/>
</dbReference>